<gene>
    <name evidence="5" type="ORF">BleG1_0643</name>
</gene>
<dbReference type="PATRIC" id="fig|1246626.3.peg.639"/>
<organism evidence="5 6">
    <name type="scientific">Shouchella lehensis G1</name>
    <dbReference type="NCBI Taxonomy" id="1246626"/>
    <lineage>
        <taxon>Bacteria</taxon>
        <taxon>Bacillati</taxon>
        <taxon>Bacillota</taxon>
        <taxon>Bacilli</taxon>
        <taxon>Bacillales</taxon>
        <taxon>Bacillaceae</taxon>
        <taxon>Shouchella</taxon>
    </lineage>
</organism>
<evidence type="ECO:0000313" key="5">
    <source>
        <dbReference type="EMBL" id="AIC93251.1"/>
    </source>
</evidence>
<dbReference type="PROSITE" id="PS50893">
    <property type="entry name" value="ABC_TRANSPORTER_2"/>
    <property type="match status" value="1"/>
</dbReference>
<dbReference type="Gene3D" id="3.40.50.300">
    <property type="entry name" value="P-loop containing nucleotide triphosphate hydrolases"/>
    <property type="match status" value="1"/>
</dbReference>
<keyword evidence="2" id="KW-0547">Nucleotide-binding</keyword>
<evidence type="ECO:0000256" key="3">
    <source>
        <dbReference type="ARBA" id="ARBA00022840"/>
    </source>
</evidence>
<dbReference type="STRING" id="1246626.BleG1_0643"/>
<evidence type="ECO:0000313" key="6">
    <source>
        <dbReference type="Proteomes" id="UP000027142"/>
    </source>
</evidence>
<dbReference type="GO" id="GO:0016887">
    <property type="term" value="F:ATP hydrolysis activity"/>
    <property type="evidence" value="ECO:0007669"/>
    <property type="project" value="InterPro"/>
</dbReference>
<dbReference type="GO" id="GO:0005524">
    <property type="term" value="F:ATP binding"/>
    <property type="evidence" value="ECO:0007669"/>
    <property type="project" value="UniProtKB-KW"/>
</dbReference>
<dbReference type="InterPro" id="IPR003439">
    <property type="entry name" value="ABC_transporter-like_ATP-bd"/>
</dbReference>
<reference evidence="5 6" key="1">
    <citation type="journal article" date="2014" name="Gene">
        <title>A comparative genomic analysis of the alkalitolerant soil bacterium Bacillus lehensis G1.</title>
        <authorList>
            <person name="Noor Y.M."/>
            <person name="Samsulrizal N.H."/>
            <person name="Jema'on N.A."/>
            <person name="Low K.O."/>
            <person name="Ramli A.N."/>
            <person name="Alias N.I."/>
            <person name="Damis S.I."/>
            <person name="Fuzi S.F."/>
            <person name="Isa M.N."/>
            <person name="Murad A.M."/>
            <person name="Raih M.F."/>
            <person name="Bakar F.D."/>
            <person name="Najimudin N."/>
            <person name="Mahadi N.M."/>
            <person name="Illias R.M."/>
        </authorList>
    </citation>
    <scope>NUCLEOTIDE SEQUENCE [LARGE SCALE GENOMIC DNA]</scope>
    <source>
        <strain evidence="5 6">G1</strain>
    </source>
</reference>
<dbReference type="HOGENOM" id="CLU_000604_1_2_9"/>
<dbReference type="PANTHER" id="PTHR42939">
    <property type="entry name" value="ABC TRANSPORTER ATP-BINDING PROTEIN ALBC-RELATED"/>
    <property type="match status" value="1"/>
</dbReference>
<dbReference type="KEGG" id="ble:BleG1_0643"/>
<name>A0A060LPJ1_9BACI</name>
<dbReference type="CDD" id="cd03230">
    <property type="entry name" value="ABC_DR_subfamily_A"/>
    <property type="match status" value="1"/>
</dbReference>
<proteinExistence type="predicted"/>
<sequence>MEEVVSFHHVHKTYKNFLLRDVSFSVKKGFITGFIGPNGAGKTTTIKLMLDLVKPDSGEINLFNQTYQSNREEIKQRVGVVFSEHHLYQHLTIEKMKKVVSNFYSKWDDDRFEHYLKQFNLRPDQKIGQLSKGMGMKLSIAIALSHHADLIVLDEPTSALDPISRREILQLLMDVIQDEEKAVFFSTHITTDLEQIADYILFLHNGTVLLHDEKDAILDQHFIVRGATDLLDSDTRKLFLQVKETSFGFEALTNQASLVRRLMGDEVVMEKASLEEIMVYTIGDRSEIR</sequence>
<dbReference type="AlphaFoldDB" id="A0A060LPJ1"/>
<evidence type="ECO:0000256" key="2">
    <source>
        <dbReference type="ARBA" id="ARBA00022741"/>
    </source>
</evidence>
<protein>
    <submittedName>
        <fullName evidence="5">ABC transporter</fullName>
    </submittedName>
</protein>
<evidence type="ECO:0000256" key="1">
    <source>
        <dbReference type="ARBA" id="ARBA00022448"/>
    </source>
</evidence>
<feature type="domain" description="ABC transporter" evidence="4">
    <location>
        <begin position="2"/>
        <end position="230"/>
    </location>
</feature>
<dbReference type="Proteomes" id="UP000027142">
    <property type="component" value="Chromosome"/>
</dbReference>
<keyword evidence="3" id="KW-0067">ATP-binding</keyword>
<dbReference type="SMART" id="SM00382">
    <property type="entry name" value="AAA"/>
    <property type="match status" value="1"/>
</dbReference>
<dbReference type="OrthoDB" id="9804819at2"/>
<dbReference type="InterPro" id="IPR051782">
    <property type="entry name" value="ABC_Transporter_VariousFunc"/>
</dbReference>
<keyword evidence="1" id="KW-0813">Transport</keyword>
<dbReference type="eggNOG" id="COG1131">
    <property type="taxonomic scope" value="Bacteria"/>
</dbReference>
<dbReference type="RefSeq" id="WP_038477070.1">
    <property type="nucleotide sequence ID" value="NZ_CP003923.1"/>
</dbReference>
<dbReference type="InterPro" id="IPR027417">
    <property type="entry name" value="P-loop_NTPase"/>
</dbReference>
<dbReference type="PANTHER" id="PTHR42939:SF3">
    <property type="entry name" value="ABC TRANSPORTER ATP-BINDING COMPONENT"/>
    <property type="match status" value="1"/>
</dbReference>
<dbReference type="InterPro" id="IPR003593">
    <property type="entry name" value="AAA+_ATPase"/>
</dbReference>
<dbReference type="SUPFAM" id="SSF52540">
    <property type="entry name" value="P-loop containing nucleoside triphosphate hydrolases"/>
    <property type="match status" value="1"/>
</dbReference>
<dbReference type="EMBL" id="CP003923">
    <property type="protein sequence ID" value="AIC93251.1"/>
    <property type="molecule type" value="Genomic_DNA"/>
</dbReference>
<evidence type="ECO:0000259" key="4">
    <source>
        <dbReference type="PROSITE" id="PS50893"/>
    </source>
</evidence>
<keyword evidence="6" id="KW-1185">Reference proteome</keyword>
<dbReference type="Pfam" id="PF00005">
    <property type="entry name" value="ABC_tran"/>
    <property type="match status" value="1"/>
</dbReference>
<accession>A0A060LPJ1</accession>